<organism evidence="1 2">
    <name type="scientific">Xylaria curta</name>
    <dbReference type="NCBI Taxonomy" id="42375"/>
    <lineage>
        <taxon>Eukaryota</taxon>
        <taxon>Fungi</taxon>
        <taxon>Dikarya</taxon>
        <taxon>Ascomycota</taxon>
        <taxon>Pezizomycotina</taxon>
        <taxon>Sordariomycetes</taxon>
        <taxon>Xylariomycetidae</taxon>
        <taxon>Xylariales</taxon>
        <taxon>Xylariaceae</taxon>
        <taxon>Xylaria</taxon>
    </lineage>
</organism>
<dbReference type="EMBL" id="JAPDGR010000270">
    <property type="protein sequence ID" value="KAJ2992408.1"/>
    <property type="molecule type" value="Genomic_DNA"/>
</dbReference>
<protein>
    <submittedName>
        <fullName evidence="1">Uncharacterized protein</fullName>
    </submittedName>
</protein>
<keyword evidence="2" id="KW-1185">Reference proteome</keyword>
<accession>A0ACC1PK26</accession>
<sequence length="112" mass="12706">MPDPYYDDDDDRHESADEYASRPKYPKHGPHGAHPPPGTCHRFPYQSYMAEQALCGADNLEIDGIYGFTHLKLGDAAMDYKYNLEERTVLRTRRVDGTSATSTIHRPASLYT</sequence>
<evidence type="ECO:0000313" key="2">
    <source>
        <dbReference type="Proteomes" id="UP001143856"/>
    </source>
</evidence>
<reference evidence="1" key="1">
    <citation type="submission" date="2022-10" db="EMBL/GenBank/DDBJ databases">
        <title>Genome Sequence of Xylaria curta.</title>
        <authorList>
            <person name="Buettner E."/>
        </authorList>
    </citation>
    <scope>NUCLEOTIDE SEQUENCE</scope>
    <source>
        <strain evidence="1">Babe10</strain>
    </source>
</reference>
<gene>
    <name evidence="1" type="ORF">NUW58_g2181</name>
</gene>
<evidence type="ECO:0000313" key="1">
    <source>
        <dbReference type="EMBL" id="KAJ2992408.1"/>
    </source>
</evidence>
<comment type="caution">
    <text evidence="1">The sequence shown here is derived from an EMBL/GenBank/DDBJ whole genome shotgun (WGS) entry which is preliminary data.</text>
</comment>
<name>A0ACC1PK26_9PEZI</name>
<proteinExistence type="predicted"/>
<dbReference type="Proteomes" id="UP001143856">
    <property type="component" value="Unassembled WGS sequence"/>
</dbReference>